<evidence type="ECO:0000259" key="5">
    <source>
        <dbReference type="PROSITE" id="PS50931"/>
    </source>
</evidence>
<gene>
    <name evidence="6" type="ORF">SAMN06265368_4284</name>
</gene>
<sequence>MNKGKAHQLKRRHMMEIEWLEDFLALSSAGVFARAADARNISQSAFTRRIKNLEYWVGTPLFNRNVHPVELTSAGVAFKQTAIDTINALKLTRNDIRNSTRREAERLDFVALHALAISFFPFWLKHMIGHLGPIKSRLIAENFSGCAETILNGNADFMLCYSHPSVPTISDQERYPSTTIARDRIIAVSATETHGKARYDFDTENQTPFLSYPPDTFLGQISRVCIQRGNLEDRITPTYENSVAEALKYACLEGHGITFLPEGVVKRELAEGILIKVSQPAYETQIDVKLYRSIERARPELERFWRLAQK</sequence>
<dbReference type="PANTHER" id="PTHR30126">
    <property type="entry name" value="HTH-TYPE TRANSCRIPTIONAL REGULATOR"/>
    <property type="match status" value="1"/>
</dbReference>
<dbReference type="InterPro" id="IPR005119">
    <property type="entry name" value="LysR_subst-bd"/>
</dbReference>
<organism evidence="6 7">
    <name type="scientific">Cohaesibacter gelatinilyticus</name>
    <dbReference type="NCBI Taxonomy" id="372072"/>
    <lineage>
        <taxon>Bacteria</taxon>
        <taxon>Pseudomonadati</taxon>
        <taxon>Pseudomonadota</taxon>
        <taxon>Alphaproteobacteria</taxon>
        <taxon>Hyphomicrobiales</taxon>
        <taxon>Cohaesibacteraceae</taxon>
    </lineage>
</organism>
<dbReference type="PROSITE" id="PS50931">
    <property type="entry name" value="HTH_LYSR"/>
    <property type="match status" value="1"/>
</dbReference>
<evidence type="ECO:0000313" key="6">
    <source>
        <dbReference type="EMBL" id="SNZ21167.1"/>
    </source>
</evidence>
<reference evidence="6 7" key="1">
    <citation type="submission" date="2017-09" db="EMBL/GenBank/DDBJ databases">
        <authorList>
            <person name="Ehlers B."/>
            <person name="Leendertz F.H."/>
        </authorList>
    </citation>
    <scope>NUCLEOTIDE SEQUENCE [LARGE SCALE GENOMIC DNA]</scope>
    <source>
        <strain evidence="6 7">DSM 18289</strain>
    </source>
</reference>
<keyword evidence="4" id="KW-0804">Transcription</keyword>
<dbReference type="InterPro" id="IPR036388">
    <property type="entry name" value="WH-like_DNA-bd_sf"/>
</dbReference>
<accession>A0A285PIT6</accession>
<dbReference type="AlphaFoldDB" id="A0A285PIT6"/>
<evidence type="ECO:0000256" key="4">
    <source>
        <dbReference type="ARBA" id="ARBA00023163"/>
    </source>
</evidence>
<dbReference type="Pfam" id="PF00126">
    <property type="entry name" value="HTH_1"/>
    <property type="match status" value="1"/>
</dbReference>
<evidence type="ECO:0000256" key="1">
    <source>
        <dbReference type="ARBA" id="ARBA00009437"/>
    </source>
</evidence>
<dbReference type="GO" id="GO:0000976">
    <property type="term" value="F:transcription cis-regulatory region binding"/>
    <property type="evidence" value="ECO:0007669"/>
    <property type="project" value="TreeGrafter"/>
</dbReference>
<dbReference type="InterPro" id="IPR036390">
    <property type="entry name" value="WH_DNA-bd_sf"/>
</dbReference>
<dbReference type="Proteomes" id="UP000219439">
    <property type="component" value="Unassembled WGS sequence"/>
</dbReference>
<dbReference type="EMBL" id="OBEL01000007">
    <property type="protein sequence ID" value="SNZ21167.1"/>
    <property type="molecule type" value="Genomic_DNA"/>
</dbReference>
<feature type="domain" description="HTH lysR-type" evidence="5">
    <location>
        <begin position="15"/>
        <end position="72"/>
    </location>
</feature>
<comment type="similarity">
    <text evidence="1">Belongs to the LysR transcriptional regulatory family.</text>
</comment>
<dbReference type="Gene3D" id="1.10.10.10">
    <property type="entry name" value="Winged helix-like DNA-binding domain superfamily/Winged helix DNA-binding domain"/>
    <property type="match status" value="1"/>
</dbReference>
<dbReference type="GO" id="GO:0003700">
    <property type="term" value="F:DNA-binding transcription factor activity"/>
    <property type="evidence" value="ECO:0007669"/>
    <property type="project" value="InterPro"/>
</dbReference>
<dbReference type="PRINTS" id="PR00039">
    <property type="entry name" value="HTHLYSR"/>
</dbReference>
<dbReference type="Pfam" id="PF03466">
    <property type="entry name" value="LysR_substrate"/>
    <property type="match status" value="1"/>
</dbReference>
<dbReference type="SUPFAM" id="SSF46785">
    <property type="entry name" value="Winged helix' DNA-binding domain"/>
    <property type="match status" value="1"/>
</dbReference>
<dbReference type="InterPro" id="IPR000847">
    <property type="entry name" value="LysR_HTH_N"/>
</dbReference>
<evidence type="ECO:0000256" key="3">
    <source>
        <dbReference type="ARBA" id="ARBA00023125"/>
    </source>
</evidence>
<dbReference type="CDD" id="cd05466">
    <property type="entry name" value="PBP2_LTTR_substrate"/>
    <property type="match status" value="1"/>
</dbReference>
<dbReference type="PANTHER" id="PTHR30126:SF2">
    <property type="entry name" value="HTH-TYPE TRANSCRIPTIONAL REGULATOR YJIE"/>
    <property type="match status" value="1"/>
</dbReference>
<evidence type="ECO:0000256" key="2">
    <source>
        <dbReference type="ARBA" id="ARBA00023015"/>
    </source>
</evidence>
<name>A0A285PIT6_9HYPH</name>
<dbReference type="SUPFAM" id="SSF53850">
    <property type="entry name" value="Periplasmic binding protein-like II"/>
    <property type="match status" value="1"/>
</dbReference>
<keyword evidence="2" id="KW-0805">Transcription regulation</keyword>
<keyword evidence="3" id="KW-0238">DNA-binding</keyword>
<proteinExistence type="inferred from homology"/>
<protein>
    <submittedName>
        <fullName evidence="6">Transcriptional regulator, LysR family</fullName>
    </submittedName>
</protein>
<dbReference type="Gene3D" id="3.40.190.10">
    <property type="entry name" value="Periplasmic binding protein-like II"/>
    <property type="match status" value="1"/>
</dbReference>
<keyword evidence="7" id="KW-1185">Reference proteome</keyword>
<evidence type="ECO:0000313" key="7">
    <source>
        <dbReference type="Proteomes" id="UP000219439"/>
    </source>
</evidence>